<dbReference type="CDD" id="cd04301">
    <property type="entry name" value="NAT_SF"/>
    <property type="match status" value="1"/>
</dbReference>
<sequence>MGRYPTAIIDDEETMFETLDPVPPEIATAISDGLTAFNESAEIRREAFAIVWQGNGGLTAGITASVSFSILFIGNLWVAKSLRLSGIGTKLMAAAEEEGRRRAAVTACVDTLSTQAPDFYPKLGYVEFGRISGHAAGRPVDRIWFRKELSVAA</sequence>
<dbReference type="InterPro" id="IPR000182">
    <property type="entry name" value="GNAT_dom"/>
</dbReference>
<feature type="transmembrane region" description="Helical" evidence="1">
    <location>
        <begin position="58"/>
        <end position="78"/>
    </location>
</feature>
<reference evidence="3 4" key="1">
    <citation type="submission" date="2020-08" db="EMBL/GenBank/DDBJ databases">
        <title>Genomic Encyclopedia of Type Strains, Phase IV (KMG-V): Genome sequencing to study the core and pangenomes of soil and plant-associated prokaryotes.</title>
        <authorList>
            <person name="Whitman W."/>
        </authorList>
    </citation>
    <scope>NUCLEOTIDE SEQUENCE [LARGE SCALE GENOMIC DNA]</scope>
    <source>
        <strain evidence="3 4">SEMIA 415</strain>
    </source>
</reference>
<gene>
    <name evidence="3" type="ORF">GGE16_003326</name>
</gene>
<dbReference type="InterPro" id="IPR016181">
    <property type="entry name" value="Acyl_CoA_acyltransferase"/>
</dbReference>
<dbReference type="GO" id="GO:0005840">
    <property type="term" value="C:ribosome"/>
    <property type="evidence" value="ECO:0007669"/>
    <property type="project" value="UniProtKB-KW"/>
</dbReference>
<dbReference type="SUPFAM" id="SSF55729">
    <property type="entry name" value="Acyl-CoA N-acyltransferases (Nat)"/>
    <property type="match status" value="1"/>
</dbReference>
<feature type="domain" description="N-acetyltransferase" evidence="2">
    <location>
        <begin position="2"/>
        <end position="150"/>
    </location>
</feature>
<keyword evidence="3" id="KW-0687">Ribonucleoprotein</keyword>
<dbReference type="GO" id="GO:0016747">
    <property type="term" value="F:acyltransferase activity, transferring groups other than amino-acyl groups"/>
    <property type="evidence" value="ECO:0007669"/>
    <property type="project" value="InterPro"/>
</dbReference>
<evidence type="ECO:0000313" key="4">
    <source>
        <dbReference type="Proteomes" id="UP000538507"/>
    </source>
</evidence>
<dbReference type="Proteomes" id="UP000538507">
    <property type="component" value="Unassembled WGS sequence"/>
</dbReference>
<dbReference type="Pfam" id="PF00583">
    <property type="entry name" value="Acetyltransf_1"/>
    <property type="match status" value="1"/>
</dbReference>
<comment type="caution">
    <text evidence="3">The sequence shown here is derived from an EMBL/GenBank/DDBJ whole genome shotgun (WGS) entry which is preliminary data.</text>
</comment>
<protein>
    <submittedName>
        <fullName evidence="3">Ribosomal protein S18 acetylase RimI-like enzyme</fullName>
    </submittedName>
</protein>
<dbReference type="RefSeq" id="WP_246718303.1">
    <property type="nucleotide sequence ID" value="NZ_JACHAZ010000001.1"/>
</dbReference>
<dbReference type="EMBL" id="JACIGO010000003">
    <property type="protein sequence ID" value="MBB4291267.1"/>
    <property type="molecule type" value="Genomic_DNA"/>
</dbReference>
<evidence type="ECO:0000256" key="1">
    <source>
        <dbReference type="SAM" id="Phobius"/>
    </source>
</evidence>
<keyword evidence="1" id="KW-0812">Transmembrane</keyword>
<accession>A0AAE2SWZ6</accession>
<name>A0AAE2SWZ6_RHILE</name>
<dbReference type="Gene3D" id="3.40.630.30">
    <property type="match status" value="1"/>
</dbReference>
<evidence type="ECO:0000313" key="3">
    <source>
        <dbReference type="EMBL" id="MBB4291267.1"/>
    </source>
</evidence>
<keyword evidence="1" id="KW-0472">Membrane</keyword>
<proteinExistence type="predicted"/>
<keyword evidence="1" id="KW-1133">Transmembrane helix</keyword>
<dbReference type="PROSITE" id="PS51186">
    <property type="entry name" value="GNAT"/>
    <property type="match status" value="1"/>
</dbReference>
<evidence type="ECO:0000259" key="2">
    <source>
        <dbReference type="PROSITE" id="PS51186"/>
    </source>
</evidence>
<keyword evidence="3" id="KW-0689">Ribosomal protein</keyword>
<dbReference type="AlphaFoldDB" id="A0AAE2SWZ6"/>
<organism evidence="3 4">
    <name type="scientific">Rhizobium leguminosarum</name>
    <dbReference type="NCBI Taxonomy" id="384"/>
    <lineage>
        <taxon>Bacteria</taxon>
        <taxon>Pseudomonadati</taxon>
        <taxon>Pseudomonadota</taxon>
        <taxon>Alphaproteobacteria</taxon>
        <taxon>Hyphomicrobiales</taxon>
        <taxon>Rhizobiaceae</taxon>
        <taxon>Rhizobium/Agrobacterium group</taxon>
        <taxon>Rhizobium</taxon>
    </lineage>
</organism>